<comment type="similarity">
    <text evidence="9">Belongs to the TatA/E family.</text>
</comment>
<dbReference type="HAMAP" id="MF_00236">
    <property type="entry name" value="TatA_E"/>
    <property type="match status" value="1"/>
</dbReference>
<dbReference type="GO" id="GO:0043953">
    <property type="term" value="P:protein transport by the Tat complex"/>
    <property type="evidence" value="ECO:0007669"/>
    <property type="project" value="UniProtKB-UniRule"/>
</dbReference>
<evidence type="ECO:0000256" key="10">
    <source>
        <dbReference type="SAM" id="MobiDB-lite"/>
    </source>
</evidence>
<keyword evidence="7 9" id="KW-0811">Translocation</keyword>
<feature type="compositionally biased region" description="Basic and acidic residues" evidence="10">
    <location>
        <begin position="55"/>
        <end position="64"/>
    </location>
</feature>
<feature type="region of interest" description="Disordered" evidence="10">
    <location>
        <begin position="41"/>
        <end position="64"/>
    </location>
</feature>
<dbReference type="NCBIfam" id="NF011430">
    <property type="entry name" value="PRK14861.1"/>
    <property type="match status" value="1"/>
</dbReference>
<accession>A0A1R1B4V3</accession>
<evidence type="ECO:0000256" key="6">
    <source>
        <dbReference type="ARBA" id="ARBA00022989"/>
    </source>
</evidence>
<keyword evidence="2 9" id="KW-0813">Transport</keyword>
<dbReference type="InterPro" id="IPR006312">
    <property type="entry name" value="TatA/E"/>
</dbReference>
<evidence type="ECO:0000256" key="4">
    <source>
        <dbReference type="ARBA" id="ARBA00022692"/>
    </source>
</evidence>
<name>A0A1R1B4V3_PAELA</name>
<reference evidence="11 12" key="1">
    <citation type="submission" date="2016-11" db="EMBL/GenBank/DDBJ databases">
        <title>Paenibacillus species isolates.</title>
        <authorList>
            <person name="Beno S.M."/>
        </authorList>
    </citation>
    <scope>NUCLEOTIDE SEQUENCE [LARGE SCALE GENOMIC DNA]</scope>
    <source>
        <strain evidence="11 12">FSL F4-0100</strain>
    </source>
</reference>
<dbReference type="Gene3D" id="1.20.5.3310">
    <property type="match status" value="1"/>
</dbReference>
<sequence length="64" mass="7090">MLSTIGIPGLLLLLLLALLLFGPSKLPQLGRAVGTTLHEFRSSARHLTEEDEEKQDAGRRQEDH</sequence>
<evidence type="ECO:0000256" key="2">
    <source>
        <dbReference type="ARBA" id="ARBA00022448"/>
    </source>
</evidence>
<evidence type="ECO:0000256" key="1">
    <source>
        <dbReference type="ARBA" id="ARBA00004162"/>
    </source>
</evidence>
<comment type="caution">
    <text evidence="11">The sequence shown here is derived from an EMBL/GenBank/DDBJ whole genome shotgun (WGS) entry which is preliminary data.</text>
</comment>
<comment type="function">
    <text evidence="9">Part of the twin-arginine translocation (Tat) system that transports large folded proteins containing a characteristic twin-arginine motif in their signal peptide across membranes. TatA could form the protein-conducting channel of the Tat system.</text>
</comment>
<dbReference type="RefSeq" id="WP_076321416.1">
    <property type="nucleotide sequence ID" value="NZ_JBCNHU010000019.1"/>
</dbReference>
<gene>
    <name evidence="9" type="primary">tatA</name>
    <name evidence="11" type="ORF">BK123_05495</name>
</gene>
<proteinExistence type="inferred from homology"/>
<evidence type="ECO:0000256" key="8">
    <source>
        <dbReference type="ARBA" id="ARBA00023136"/>
    </source>
</evidence>
<dbReference type="InterPro" id="IPR003369">
    <property type="entry name" value="TatA/B/E"/>
</dbReference>
<dbReference type="EMBL" id="MRTF01000002">
    <property type="protein sequence ID" value="OME94595.1"/>
    <property type="molecule type" value="Genomic_DNA"/>
</dbReference>
<evidence type="ECO:0000256" key="7">
    <source>
        <dbReference type="ARBA" id="ARBA00023010"/>
    </source>
</evidence>
<dbReference type="Proteomes" id="UP000187074">
    <property type="component" value="Unassembled WGS sequence"/>
</dbReference>
<dbReference type="GO" id="GO:0033281">
    <property type="term" value="C:TAT protein transport complex"/>
    <property type="evidence" value="ECO:0007669"/>
    <property type="project" value="UniProtKB-UniRule"/>
</dbReference>
<keyword evidence="8 9" id="KW-0472">Membrane</keyword>
<keyword evidence="4 9" id="KW-0812">Transmembrane</keyword>
<evidence type="ECO:0000313" key="12">
    <source>
        <dbReference type="Proteomes" id="UP000187074"/>
    </source>
</evidence>
<dbReference type="Pfam" id="PF02416">
    <property type="entry name" value="TatA_B_E"/>
    <property type="match status" value="1"/>
</dbReference>
<keyword evidence="3 9" id="KW-1003">Cell membrane</keyword>
<dbReference type="OrthoDB" id="9800908at2"/>
<evidence type="ECO:0000313" key="11">
    <source>
        <dbReference type="EMBL" id="OME94595.1"/>
    </source>
</evidence>
<dbReference type="AlphaFoldDB" id="A0A1R1B4V3"/>
<evidence type="ECO:0000256" key="5">
    <source>
        <dbReference type="ARBA" id="ARBA00022927"/>
    </source>
</evidence>
<keyword evidence="5 9" id="KW-0653">Protein transport</keyword>
<evidence type="ECO:0000256" key="3">
    <source>
        <dbReference type="ARBA" id="ARBA00022475"/>
    </source>
</evidence>
<protein>
    <recommendedName>
        <fullName evidence="9">Sec-independent protein translocase protein TatA</fullName>
    </recommendedName>
</protein>
<comment type="subunit">
    <text evidence="9">Forms a complex with TatC.</text>
</comment>
<dbReference type="STRING" id="1401.BK123_05495"/>
<comment type="subcellular location">
    <subcellularLocation>
        <location evidence="1 9">Cell membrane</location>
        <topology evidence="1 9">Single-pass membrane protein</topology>
    </subcellularLocation>
</comment>
<evidence type="ECO:0000256" key="9">
    <source>
        <dbReference type="HAMAP-Rule" id="MF_00236"/>
    </source>
</evidence>
<dbReference type="PANTHER" id="PTHR42982">
    <property type="entry name" value="SEC-INDEPENDENT PROTEIN TRANSLOCASE PROTEIN TATA"/>
    <property type="match status" value="1"/>
</dbReference>
<dbReference type="PANTHER" id="PTHR42982:SF1">
    <property type="entry name" value="SEC-INDEPENDENT PROTEIN TRANSLOCASE PROTEIN TATA"/>
    <property type="match status" value="1"/>
</dbReference>
<dbReference type="GO" id="GO:0008320">
    <property type="term" value="F:protein transmembrane transporter activity"/>
    <property type="evidence" value="ECO:0007669"/>
    <property type="project" value="UniProtKB-UniRule"/>
</dbReference>
<keyword evidence="6 9" id="KW-1133">Transmembrane helix</keyword>
<organism evidence="11 12">
    <name type="scientific">Paenibacillus lautus</name>
    <name type="common">Bacillus lautus</name>
    <dbReference type="NCBI Taxonomy" id="1401"/>
    <lineage>
        <taxon>Bacteria</taxon>
        <taxon>Bacillati</taxon>
        <taxon>Bacillota</taxon>
        <taxon>Bacilli</taxon>
        <taxon>Bacillales</taxon>
        <taxon>Paenibacillaceae</taxon>
        <taxon>Paenibacillus</taxon>
    </lineage>
</organism>
<dbReference type="NCBIfam" id="TIGR01411">
    <property type="entry name" value="tatAE"/>
    <property type="match status" value="1"/>
</dbReference>